<dbReference type="NCBIfam" id="TIGR00049">
    <property type="entry name" value="iron-sulfur cluster assembly accessory protein"/>
    <property type="match status" value="1"/>
</dbReference>
<evidence type="ECO:0000256" key="2">
    <source>
        <dbReference type="ARBA" id="ARBA00023004"/>
    </source>
</evidence>
<dbReference type="InterPro" id="IPR035903">
    <property type="entry name" value="HesB-like_dom_sf"/>
</dbReference>
<reference evidence="6 7" key="1">
    <citation type="submission" date="2016-10" db="EMBL/GenBank/DDBJ databases">
        <authorList>
            <person name="de Groot N.N."/>
        </authorList>
    </citation>
    <scope>NUCLEOTIDE SEQUENCE [LARGE SCALE GENOMIC DNA]</scope>
    <source>
        <strain evidence="6 7">DSM 26515</strain>
    </source>
</reference>
<dbReference type="InterPro" id="IPR017870">
    <property type="entry name" value="FeS_cluster_insertion_CS"/>
</dbReference>
<dbReference type="PANTHER" id="PTHR43011:SF1">
    <property type="entry name" value="IRON-SULFUR CLUSTER ASSEMBLY 2 HOMOLOG, MITOCHONDRIAL"/>
    <property type="match status" value="1"/>
</dbReference>
<dbReference type="RefSeq" id="WP_091335081.1">
    <property type="nucleotide sequence ID" value="NZ_FNYC01000002.1"/>
</dbReference>
<evidence type="ECO:0000313" key="6">
    <source>
        <dbReference type="EMBL" id="SEI66565.1"/>
    </source>
</evidence>
<feature type="binding site" evidence="4">
    <location>
        <position position="114"/>
    </location>
    <ligand>
        <name>iron-sulfur cluster</name>
        <dbReference type="ChEBI" id="CHEBI:30408"/>
    </ligand>
</feature>
<keyword evidence="7" id="KW-1185">Reference proteome</keyword>
<evidence type="ECO:0000259" key="5">
    <source>
        <dbReference type="Pfam" id="PF01521"/>
    </source>
</evidence>
<feature type="binding site" evidence="4">
    <location>
        <position position="50"/>
    </location>
    <ligand>
        <name>iron-sulfur cluster</name>
        <dbReference type="ChEBI" id="CHEBI:30408"/>
    </ligand>
</feature>
<dbReference type="GO" id="GO:0016226">
    <property type="term" value="P:iron-sulfur cluster assembly"/>
    <property type="evidence" value="ECO:0007669"/>
    <property type="project" value="UniProtKB-UniRule"/>
</dbReference>
<dbReference type="Gene3D" id="2.60.300.12">
    <property type="entry name" value="HesB-like domain"/>
    <property type="match status" value="1"/>
</dbReference>
<comment type="cofactor">
    <cofactor evidence="4">
        <name>iron-sulfur cluster</name>
        <dbReference type="ChEBI" id="CHEBI:30408"/>
    </cofactor>
    <text evidence="4">Binds 1 iron-sulfur cluster per subunit.</text>
</comment>
<dbReference type="Pfam" id="PF01521">
    <property type="entry name" value="Fe-S_biosyn"/>
    <property type="match status" value="1"/>
</dbReference>
<protein>
    <recommendedName>
        <fullName evidence="4">Iron-sulfur cluster insertion protein ErpA</fullName>
    </recommendedName>
</protein>
<dbReference type="STRING" id="529704.SAMN02927913_1305"/>
<comment type="function">
    <text evidence="4">Required for insertion of 4Fe-4S clusters for at least IspG.</text>
</comment>
<feature type="binding site" evidence="4">
    <location>
        <position position="116"/>
    </location>
    <ligand>
        <name>iron-sulfur cluster</name>
        <dbReference type="ChEBI" id="CHEBI:30408"/>
    </ligand>
</feature>
<keyword evidence="1 4" id="KW-0479">Metal-binding</keyword>
<dbReference type="SUPFAM" id="SSF89360">
    <property type="entry name" value="HesB-like domain"/>
    <property type="match status" value="1"/>
</dbReference>
<comment type="subunit">
    <text evidence="4">Homodimer.</text>
</comment>
<dbReference type="GO" id="GO:0005506">
    <property type="term" value="F:iron ion binding"/>
    <property type="evidence" value="ECO:0007669"/>
    <property type="project" value="UniProtKB-UniRule"/>
</dbReference>
<dbReference type="EMBL" id="FNYC01000002">
    <property type="protein sequence ID" value="SEI66565.1"/>
    <property type="molecule type" value="Genomic_DNA"/>
</dbReference>
<sequence length="122" mass="13091">METVLSIPDYRQAGAPLVFTEAAARKVHELIVEEGNPALKLRVYISGGGCSGFQYGFTFDEAQAEDDFALDREGVTLLVDPLSLQYLTGAEIDYAESLSGAQFVIRNPNAKTTCGCGSSFST</sequence>
<dbReference type="PANTHER" id="PTHR43011">
    <property type="entry name" value="IRON-SULFUR CLUSTER ASSEMBLY 2 HOMOLOG, MITOCHONDRIAL"/>
    <property type="match status" value="1"/>
</dbReference>
<evidence type="ECO:0000256" key="1">
    <source>
        <dbReference type="ARBA" id="ARBA00022723"/>
    </source>
</evidence>
<dbReference type="GO" id="GO:0051539">
    <property type="term" value="F:4 iron, 4 sulfur cluster binding"/>
    <property type="evidence" value="ECO:0007669"/>
    <property type="project" value="TreeGrafter"/>
</dbReference>
<evidence type="ECO:0000313" key="7">
    <source>
        <dbReference type="Proteomes" id="UP000199420"/>
    </source>
</evidence>
<accession>A0A1H6SRM1</accession>
<dbReference type="FunFam" id="2.60.300.12:FF:000002">
    <property type="entry name" value="Iron-sulfur cluster insertion protein ErpA"/>
    <property type="match status" value="1"/>
</dbReference>
<comment type="similarity">
    <text evidence="4">Belongs to the HesB/IscA family.</text>
</comment>
<dbReference type="OrthoDB" id="9801228at2"/>
<dbReference type="Proteomes" id="UP000199420">
    <property type="component" value="Unassembled WGS sequence"/>
</dbReference>
<keyword evidence="2 4" id="KW-0408">Iron</keyword>
<evidence type="ECO:0000256" key="3">
    <source>
        <dbReference type="ARBA" id="ARBA00023014"/>
    </source>
</evidence>
<gene>
    <name evidence="4" type="primary">erpA</name>
    <name evidence="6" type="ORF">SAMN04487997_1390</name>
</gene>
<proteinExistence type="inferred from homology"/>
<dbReference type="HAMAP" id="MF_01380">
    <property type="entry name" value="Fe_S_insert_ErpA"/>
    <property type="match status" value="1"/>
</dbReference>
<dbReference type="InterPro" id="IPR000361">
    <property type="entry name" value="ATAP_core_dom"/>
</dbReference>
<dbReference type="AlphaFoldDB" id="A0A1H6SRM1"/>
<feature type="domain" description="Core" evidence="5">
    <location>
        <begin position="17"/>
        <end position="117"/>
    </location>
</feature>
<dbReference type="GO" id="GO:0051537">
    <property type="term" value="F:2 iron, 2 sulfur cluster binding"/>
    <property type="evidence" value="ECO:0007669"/>
    <property type="project" value="TreeGrafter"/>
</dbReference>
<dbReference type="NCBIfam" id="NF010147">
    <property type="entry name" value="PRK13623.1"/>
    <property type="match status" value="1"/>
</dbReference>
<evidence type="ECO:0000256" key="4">
    <source>
        <dbReference type="HAMAP-Rule" id="MF_01380"/>
    </source>
</evidence>
<dbReference type="GO" id="GO:0005829">
    <property type="term" value="C:cytosol"/>
    <property type="evidence" value="ECO:0007669"/>
    <property type="project" value="TreeGrafter"/>
</dbReference>
<keyword evidence="3 4" id="KW-0411">Iron-sulfur</keyword>
<name>A0A1H6SRM1_9GAMM</name>
<dbReference type="PROSITE" id="PS01152">
    <property type="entry name" value="HESB"/>
    <property type="match status" value="1"/>
</dbReference>
<dbReference type="InterPro" id="IPR023063">
    <property type="entry name" value="ErpA_proteobact"/>
</dbReference>
<dbReference type="InterPro" id="IPR016092">
    <property type="entry name" value="ATAP"/>
</dbReference>
<organism evidence="6 7">
    <name type="scientific">Frateuria terrea</name>
    <dbReference type="NCBI Taxonomy" id="529704"/>
    <lineage>
        <taxon>Bacteria</taxon>
        <taxon>Pseudomonadati</taxon>
        <taxon>Pseudomonadota</taxon>
        <taxon>Gammaproteobacteria</taxon>
        <taxon>Lysobacterales</taxon>
        <taxon>Rhodanobacteraceae</taxon>
        <taxon>Frateuria</taxon>
    </lineage>
</organism>